<accession>A0A6A4IKJ3</accession>
<evidence type="ECO:0000256" key="3">
    <source>
        <dbReference type="SAM" id="SignalP"/>
    </source>
</evidence>
<dbReference type="AlphaFoldDB" id="A0A6A4IKJ3"/>
<evidence type="ECO:0000256" key="1">
    <source>
        <dbReference type="SAM" id="MobiDB-lite"/>
    </source>
</evidence>
<keyword evidence="3" id="KW-0732">Signal</keyword>
<name>A0A6A4IKJ3_9AGAR</name>
<evidence type="ECO:0000313" key="4">
    <source>
        <dbReference type="EMBL" id="KAE9410440.1"/>
    </source>
</evidence>
<feature type="compositionally biased region" description="Low complexity" evidence="1">
    <location>
        <begin position="159"/>
        <end position="190"/>
    </location>
</feature>
<feature type="chain" id="PRO_5025624887" evidence="3">
    <location>
        <begin position="25"/>
        <end position="317"/>
    </location>
</feature>
<feature type="transmembrane region" description="Helical" evidence="2">
    <location>
        <begin position="198"/>
        <end position="221"/>
    </location>
</feature>
<protein>
    <submittedName>
        <fullName evidence="4">Uncharacterized protein</fullName>
    </submittedName>
</protein>
<organism evidence="4 5">
    <name type="scientific">Gymnopus androsaceus JB14</name>
    <dbReference type="NCBI Taxonomy" id="1447944"/>
    <lineage>
        <taxon>Eukaryota</taxon>
        <taxon>Fungi</taxon>
        <taxon>Dikarya</taxon>
        <taxon>Basidiomycota</taxon>
        <taxon>Agaricomycotina</taxon>
        <taxon>Agaricomycetes</taxon>
        <taxon>Agaricomycetidae</taxon>
        <taxon>Agaricales</taxon>
        <taxon>Marasmiineae</taxon>
        <taxon>Omphalotaceae</taxon>
        <taxon>Gymnopus</taxon>
    </lineage>
</organism>
<reference evidence="4" key="1">
    <citation type="journal article" date="2019" name="Environ. Microbiol.">
        <title>Fungal ecological strategies reflected in gene transcription - a case study of two litter decomposers.</title>
        <authorList>
            <person name="Barbi F."/>
            <person name="Kohler A."/>
            <person name="Barry K."/>
            <person name="Baskaran P."/>
            <person name="Daum C."/>
            <person name="Fauchery L."/>
            <person name="Ihrmark K."/>
            <person name="Kuo A."/>
            <person name="LaButti K."/>
            <person name="Lipzen A."/>
            <person name="Morin E."/>
            <person name="Grigoriev I.V."/>
            <person name="Henrissat B."/>
            <person name="Lindahl B."/>
            <person name="Martin F."/>
        </authorList>
    </citation>
    <scope>NUCLEOTIDE SEQUENCE</scope>
    <source>
        <strain evidence="4">JB14</strain>
    </source>
</reference>
<dbReference type="PANTHER" id="PTHR16861:SF7">
    <property type="entry name" value="MEMBRANE ANCHOR OPY2 N-TERMINAL DOMAIN-CONTAINING PROTEIN"/>
    <property type="match status" value="1"/>
</dbReference>
<keyword evidence="2" id="KW-1133">Transmembrane helix</keyword>
<dbReference type="EMBL" id="ML769385">
    <property type="protein sequence ID" value="KAE9410440.1"/>
    <property type="molecule type" value="Genomic_DNA"/>
</dbReference>
<feature type="compositionally biased region" description="Polar residues" evidence="1">
    <location>
        <begin position="279"/>
        <end position="311"/>
    </location>
</feature>
<evidence type="ECO:0000313" key="5">
    <source>
        <dbReference type="Proteomes" id="UP000799118"/>
    </source>
</evidence>
<feature type="region of interest" description="Disordered" evidence="1">
    <location>
        <begin position="154"/>
        <end position="197"/>
    </location>
</feature>
<dbReference type="Proteomes" id="UP000799118">
    <property type="component" value="Unassembled WGS sequence"/>
</dbReference>
<keyword evidence="5" id="KW-1185">Reference proteome</keyword>
<proteinExistence type="predicted"/>
<feature type="region of interest" description="Disordered" evidence="1">
    <location>
        <begin position="243"/>
        <end position="317"/>
    </location>
</feature>
<keyword evidence="2" id="KW-0472">Membrane</keyword>
<sequence length="317" mass="32908">MVQIVSTLLTASVALLFQVGRVLSADLASCNSSAGFDWSFNSLGQDPCTVATFLGGACSGGEFQIPAITSTEFYSGPNSTAQTACRCSTVFYALLMACGECQEASTTTWTGYSADCPTVYNKVFPESIPAGTVVPHWAYLDVVTPNQFNATAAQLAGDSPESSAAATATSSSTPSSPVSSSSSTPTSAGRSSKKDTGAIAGGVVGGVVGIALISAALFWFLRKRGQNKSSASVSAPFDNDLRMSPEMTGTTNAPSMAYPPLQQKLYDPSDPSTYPPNMVSPTTTHYPQGSINDHSVYNHSNPSTGPPQQMYSGYAEV</sequence>
<feature type="signal peptide" evidence="3">
    <location>
        <begin position="1"/>
        <end position="24"/>
    </location>
</feature>
<keyword evidence="2" id="KW-0812">Transmembrane</keyword>
<evidence type="ECO:0000256" key="2">
    <source>
        <dbReference type="SAM" id="Phobius"/>
    </source>
</evidence>
<gene>
    <name evidence="4" type="ORF">BT96DRAFT_376180</name>
</gene>
<dbReference type="PANTHER" id="PTHR16861">
    <property type="entry name" value="GLYCOPROTEIN 38"/>
    <property type="match status" value="1"/>
</dbReference>
<dbReference type="OrthoDB" id="2576311at2759"/>